<dbReference type="AlphaFoldDB" id="A0A6J2X8X7"/>
<organism evidence="1 2">
    <name type="scientific">Sitophilus oryzae</name>
    <name type="common">Rice weevil</name>
    <name type="synonym">Curculio oryzae</name>
    <dbReference type="NCBI Taxonomy" id="7048"/>
    <lineage>
        <taxon>Eukaryota</taxon>
        <taxon>Metazoa</taxon>
        <taxon>Ecdysozoa</taxon>
        <taxon>Arthropoda</taxon>
        <taxon>Hexapoda</taxon>
        <taxon>Insecta</taxon>
        <taxon>Pterygota</taxon>
        <taxon>Neoptera</taxon>
        <taxon>Endopterygota</taxon>
        <taxon>Coleoptera</taxon>
        <taxon>Polyphaga</taxon>
        <taxon>Cucujiformia</taxon>
        <taxon>Curculionidae</taxon>
        <taxon>Dryophthorinae</taxon>
        <taxon>Sitophilus</taxon>
    </lineage>
</organism>
<sequence>MVRQEHPGRTAEESRNRVLEILCKRWSEKMGKINGLNINTDLECWINREYGELNYAMSQFLSGHGCFRYYLHKIKLADSPRYLYGGSDADTVEHTLLECNRWTAERRVLYKKLRVLKIKISDLGPEMIQSPENWNSVHTFKDTLIDMKEKEARRSN</sequence>
<proteinExistence type="predicted"/>
<dbReference type="RefSeq" id="XP_030747688.1">
    <property type="nucleotide sequence ID" value="XM_030891828.1"/>
</dbReference>
<gene>
    <name evidence="2" type="primary">LOC115876141</name>
</gene>
<evidence type="ECO:0000313" key="1">
    <source>
        <dbReference type="Proteomes" id="UP000504635"/>
    </source>
</evidence>
<dbReference type="KEGG" id="soy:115876141"/>
<dbReference type="GeneID" id="115876141"/>
<keyword evidence="1" id="KW-1185">Reference proteome</keyword>
<name>A0A6J2X8X7_SITOR</name>
<dbReference type="Proteomes" id="UP000504635">
    <property type="component" value="Unplaced"/>
</dbReference>
<evidence type="ECO:0000313" key="2">
    <source>
        <dbReference type="RefSeq" id="XP_030747688.1"/>
    </source>
</evidence>
<dbReference type="InParanoid" id="A0A6J2X8X7"/>
<reference evidence="2" key="1">
    <citation type="submission" date="2025-08" db="UniProtKB">
        <authorList>
            <consortium name="RefSeq"/>
        </authorList>
    </citation>
    <scope>IDENTIFICATION</scope>
    <source>
        <tissue evidence="2">Gonads</tissue>
    </source>
</reference>
<dbReference type="OrthoDB" id="6627400at2759"/>
<protein>
    <submittedName>
        <fullName evidence="2">Uncharacterized protein LOC115876141</fullName>
    </submittedName>
</protein>
<accession>A0A6J2X8X7</accession>